<gene>
    <name evidence="1" type="ORF">SD77_2110</name>
</gene>
<protein>
    <submittedName>
        <fullName evidence="1">Uncharacterized protein</fullName>
    </submittedName>
</protein>
<accession>A0ABR5AY42</accession>
<sequence length="40" mass="4497">MNKAVANILKRAALVKNDQIKKMTGEPVIFFTKVFAARAY</sequence>
<name>A0ABR5AY42_BACBA</name>
<proteinExistence type="predicted"/>
<dbReference type="Proteomes" id="UP000031982">
    <property type="component" value="Unassembled WGS sequence"/>
</dbReference>
<keyword evidence="2" id="KW-1185">Reference proteome</keyword>
<organism evidence="1 2">
    <name type="scientific">Bacillus badius</name>
    <dbReference type="NCBI Taxonomy" id="1455"/>
    <lineage>
        <taxon>Bacteria</taxon>
        <taxon>Bacillati</taxon>
        <taxon>Bacillota</taxon>
        <taxon>Bacilli</taxon>
        <taxon>Bacillales</taxon>
        <taxon>Bacillaceae</taxon>
        <taxon>Pseudobacillus</taxon>
    </lineage>
</organism>
<evidence type="ECO:0000313" key="2">
    <source>
        <dbReference type="Proteomes" id="UP000031982"/>
    </source>
</evidence>
<comment type="caution">
    <text evidence="1">The sequence shown here is derived from an EMBL/GenBank/DDBJ whole genome shotgun (WGS) entry which is preliminary data.</text>
</comment>
<reference evidence="1 2" key="1">
    <citation type="submission" date="2015-01" db="EMBL/GenBank/DDBJ databases">
        <title>Genome Assembly of Bacillus badius MTCC 1458.</title>
        <authorList>
            <person name="Verma A."/>
            <person name="Khatri I."/>
            <person name="Mual P."/>
            <person name="Subramanian S."/>
            <person name="Krishnamurthi S."/>
        </authorList>
    </citation>
    <scope>NUCLEOTIDE SEQUENCE [LARGE SCALE GENOMIC DNA]</scope>
    <source>
        <strain evidence="1 2">MTCC 1458</strain>
    </source>
</reference>
<dbReference type="EMBL" id="JXLP01000002">
    <property type="protein sequence ID" value="KIL79656.1"/>
    <property type="molecule type" value="Genomic_DNA"/>
</dbReference>
<evidence type="ECO:0000313" key="1">
    <source>
        <dbReference type="EMBL" id="KIL79656.1"/>
    </source>
</evidence>